<comment type="catalytic activity">
    <reaction evidence="12 14">
        <text>hydrolysis of (1-&gt;4)-alpha-D-glucosidic linkage in 4-alpha-D-[(1-&gt;4)-alpha-D-glucanosyl]n trehalose to yield trehalose and (1-&gt;4)-alpha-D-glucan.</text>
        <dbReference type="EC" id="3.2.1.141"/>
    </reaction>
</comment>
<evidence type="ECO:0000256" key="13">
    <source>
        <dbReference type="NCBIfam" id="TIGR02402"/>
    </source>
</evidence>
<feature type="active site" description="Proton donor" evidence="15">
    <location>
        <position position="302"/>
    </location>
</feature>
<evidence type="ECO:0000313" key="20">
    <source>
        <dbReference type="Proteomes" id="UP000199350"/>
    </source>
</evidence>
<comment type="similarity">
    <text evidence="3 14">Belongs to the glycosyl hydrolase 13 family.</text>
</comment>
<keyword evidence="9 14" id="KW-0326">Glycosidase</keyword>
<evidence type="ECO:0000259" key="18">
    <source>
        <dbReference type="SMART" id="SM00642"/>
    </source>
</evidence>
<evidence type="ECO:0000256" key="4">
    <source>
        <dbReference type="ARBA" id="ARBA00012268"/>
    </source>
</evidence>
<dbReference type="NCBIfam" id="TIGR02402">
    <property type="entry name" value="trehalose_TreZ"/>
    <property type="match status" value="1"/>
</dbReference>
<evidence type="ECO:0000256" key="6">
    <source>
        <dbReference type="ARBA" id="ARBA00022490"/>
    </source>
</evidence>
<dbReference type="STRING" id="38302.SAMN04488535_0887"/>
<evidence type="ECO:0000256" key="16">
    <source>
        <dbReference type="PIRSR" id="PIRSR006337-2"/>
    </source>
</evidence>
<evidence type="ECO:0000256" key="15">
    <source>
        <dbReference type="PIRSR" id="PIRSR006337-1"/>
    </source>
</evidence>
<evidence type="ECO:0000256" key="8">
    <source>
        <dbReference type="ARBA" id="ARBA00023277"/>
    </source>
</evidence>
<evidence type="ECO:0000256" key="7">
    <source>
        <dbReference type="ARBA" id="ARBA00022801"/>
    </source>
</evidence>
<dbReference type="OrthoDB" id="9800174at2"/>
<dbReference type="PIRSF" id="PIRSF006337">
    <property type="entry name" value="Trehalose_TreZ"/>
    <property type="match status" value="1"/>
</dbReference>
<dbReference type="InterPro" id="IPR017853">
    <property type="entry name" value="GH"/>
</dbReference>
<dbReference type="Gene3D" id="3.20.20.80">
    <property type="entry name" value="Glycosidases"/>
    <property type="match status" value="1"/>
</dbReference>
<keyword evidence="7 14" id="KW-0378">Hydrolase</keyword>
<dbReference type="SUPFAM" id="SSF81296">
    <property type="entry name" value="E set domains"/>
    <property type="match status" value="1"/>
</dbReference>
<name>A0A1G9N6M3_9CORY</name>
<accession>A0A1G9N6M3</accession>
<keyword evidence="20" id="KW-1185">Reference proteome</keyword>
<dbReference type="InterPro" id="IPR012768">
    <property type="entry name" value="Trehalose_TreZ"/>
</dbReference>
<protein>
    <recommendedName>
        <fullName evidence="5 13">Malto-oligosyltrehalose trehalohydrolase</fullName>
        <shortName evidence="14">MTHase</shortName>
        <ecNumber evidence="4 13">3.2.1.141</ecNumber>
    </recommendedName>
    <alternativeName>
        <fullName evidence="11 14">4-alpha-D-((1-&gt;4)-alpha-D-glucano)trehalose trehalohydrolase</fullName>
    </alternativeName>
    <alternativeName>
        <fullName evidence="10 14">Maltooligosyl trehalose trehalohydrolase</fullName>
    </alternativeName>
</protein>
<dbReference type="Gene3D" id="1.10.10.760">
    <property type="entry name" value="E-set domains of sugar-utilizing enzymes"/>
    <property type="match status" value="1"/>
</dbReference>
<evidence type="ECO:0000256" key="17">
    <source>
        <dbReference type="PIRSR" id="PIRSR006337-3"/>
    </source>
</evidence>
<dbReference type="InterPro" id="IPR014756">
    <property type="entry name" value="Ig_E-set"/>
</dbReference>
<evidence type="ECO:0000256" key="5">
    <source>
        <dbReference type="ARBA" id="ARBA00015938"/>
    </source>
</evidence>
<dbReference type="PANTHER" id="PTHR43002">
    <property type="entry name" value="GLYCOGEN DEBRANCHING ENZYME"/>
    <property type="match status" value="1"/>
</dbReference>
<dbReference type="InterPro" id="IPR044901">
    <property type="entry name" value="Trehalose_TreZ_E-set_sf"/>
</dbReference>
<evidence type="ECO:0000256" key="14">
    <source>
        <dbReference type="PIRNR" id="PIRNR006337"/>
    </source>
</evidence>
<dbReference type="CDD" id="cd02853">
    <property type="entry name" value="E_set_MTHase_like_N"/>
    <property type="match status" value="1"/>
</dbReference>
<comment type="subcellular location">
    <subcellularLocation>
        <location evidence="1 15">Cytoplasm</location>
    </subcellularLocation>
</comment>
<dbReference type="SMART" id="SM00642">
    <property type="entry name" value="Aamy"/>
    <property type="match status" value="1"/>
</dbReference>
<keyword evidence="8" id="KW-0119">Carbohydrate metabolism</keyword>
<feature type="binding site" evidence="16">
    <location>
        <begin position="263"/>
        <end position="268"/>
    </location>
    <ligand>
        <name>substrate</name>
    </ligand>
</feature>
<dbReference type="InterPro" id="IPR013783">
    <property type="entry name" value="Ig-like_fold"/>
</dbReference>
<feature type="binding site" evidence="16">
    <location>
        <begin position="397"/>
        <end position="402"/>
    </location>
    <ligand>
        <name>substrate</name>
    </ligand>
</feature>
<dbReference type="CDD" id="cd11325">
    <property type="entry name" value="AmyAc_GTHase"/>
    <property type="match status" value="1"/>
</dbReference>
<dbReference type="Pfam" id="PF00128">
    <property type="entry name" value="Alpha-amylase"/>
    <property type="match status" value="1"/>
</dbReference>
<dbReference type="Proteomes" id="UP000199350">
    <property type="component" value="Chromosome I"/>
</dbReference>
<dbReference type="EMBL" id="LT629700">
    <property type="protein sequence ID" value="SDL82054.1"/>
    <property type="molecule type" value="Genomic_DNA"/>
</dbReference>
<dbReference type="Gene3D" id="2.60.40.10">
    <property type="entry name" value="Immunoglobulins"/>
    <property type="match status" value="1"/>
</dbReference>
<feature type="domain" description="Glycosyl hydrolase family 13 catalytic" evidence="18">
    <location>
        <begin position="120"/>
        <end position="465"/>
    </location>
</feature>
<dbReference type="GO" id="GO:0005992">
    <property type="term" value="P:trehalose biosynthetic process"/>
    <property type="evidence" value="ECO:0007669"/>
    <property type="project" value="UniProtKB-UniRule"/>
</dbReference>
<evidence type="ECO:0000256" key="10">
    <source>
        <dbReference type="ARBA" id="ARBA00032057"/>
    </source>
</evidence>
<dbReference type="InterPro" id="IPR006047">
    <property type="entry name" value="GH13_cat_dom"/>
</dbReference>
<dbReference type="GO" id="GO:0033942">
    <property type="term" value="F:4-alpha-D-(1-&gt;4)-alpha-D-glucanotrehalose trehalohydrolase activity"/>
    <property type="evidence" value="ECO:0007669"/>
    <property type="project" value="UniProtKB-EC"/>
</dbReference>
<feature type="active site" description="Nucleophile" evidence="15">
    <location>
        <position position="265"/>
    </location>
</feature>
<keyword evidence="6" id="KW-0963">Cytoplasm</keyword>
<evidence type="ECO:0000256" key="3">
    <source>
        <dbReference type="ARBA" id="ARBA00008061"/>
    </source>
</evidence>
<evidence type="ECO:0000256" key="11">
    <source>
        <dbReference type="ARBA" id="ARBA00033284"/>
    </source>
</evidence>
<evidence type="ECO:0000256" key="12">
    <source>
        <dbReference type="ARBA" id="ARBA00034013"/>
    </source>
</evidence>
<comment type="pathway">
    <text evidence="2 14">Glycan biosynthesis; trehalose biosynthesis.</text>
</comment>
<evidence type="ECO:0000256" key="1">
    <source>
        <dbReference type="ARBA" id="ARBA00004496"/>
    </source>
</evidence>
<evidence type="ECO:0000256" key="2">
    <source>
        <dbReference type="ARBA" id="ARBA00005199"/>
    </source>
</evidence>
<feature type="site" description="Transition state stabilizer" evidence="17">
    <location>
        <position position="398"/>
    </location>
</feature>
<dbReference type="AlphaFoldDB" id="A0A1G9N6M3"/>
<proteinExistence type="inferred from homology"/>
<evidence type="ECO:0000256" key="9">
    <source>
        <dbReference type="ARBA" id="ARBA00023295"/>
    </source>
</evidence>
<sequence>MVAPDVTTVVTMSLPEQFEVWAPFAHDVRLLVDDAEHPMSPDPTRSGWWVLAPEIAAPRDGQRYAYRLFDGTDWTKALPDPRTRRQPDGVHGASAIVDSDFPWTDDAWRGRHLRGQVIYELHVGTFTAEGTFEAAAGKLDYLLDLGINSIELMPVQPFGGERNWGYDGVDWFAVQESYGGPRGLKKLVDAAHNRGIAVILDVVYNHFGPDGNYNGMFGPYTTAGSTDWGDVVNLSGPASDEVRAYILDAVRQWLDEFHLDGLRLDAVHAYDDRRAYSIMEEIRRVSDSVAGQTGIPRTIIGETDQNDPRIVNDESVGGYGLSAQWLDDVHHCIHTLVSGERHAYYVDFGTVDILADTLRHAYRFRNTFSEFRRRTHGRPLDLSQIGPWRMITYTTTHDQTGNRAAGDRPSQSLTAAQQLLKAAVVLCSPFTPMLFMGEEYGARTPFPFFCSHTDEELNRLTREGRFTEFARLGWNPEDVADPADPATFYSAKLSWEFDRDQDEIFEAYQALIGLREQYDFALDDLRELEVDNSDAWLTMGYKDVFLAANFTDAPVTVPHGGTLVYSFGDPTVTAEETVLEPWGFALVER</sequence>
<dbReference type="EC" id="3.2.1.141" evidence="4 13"/>
<dbReference type="GO" id="GO:0005737">
    <property type="term" value="C:cytoplasm"/>
    <property type="evidence" value="ECO:0007669"/>
    <property type="project" value="UniProtKB-SubCell"/>
</dbReference>
<gene>
    <name evidence="19" type="ORF">SAMN04488535_0887</name>
</gene>
<evidence type="ECO:0000313" key="19">
    <source>
        <dbReference type="EMBL" id="SDL82054.1"/>
    </source>
</evidence>
<dbReference type="UniPathway" id="UPA00299"/>
<organism evidence="19 20">
    <name type="scientific">Corynebacterium mycetoides</name>
    <dbReference type="NCBI Taxonomy" id="38302"/>
    <lineage>
        <taxon>Bacteria</taxon>
        <taxon>Bacillati</taxon>
        <taxon>Actinomycetota</taxon>
        <taxon>Actinomycetes</taxon>
        <taxon>Mycobacteriales</taxon>
        <taxon>Corynebacteriaceae</taxon>
        <taxon>Corynebacterium</taxon>
    </lineage>
</organism>
<reference evidence="20" key="1">
    <citation type="submission" date="2016-10" db="EMBL/GenBank/DDBJ databases">
        <authorList>
            <person name="Varghese N."/>
            <person name="Submissions S."/>
        </authorList>
    </citation>
    <scope>NUCLEOTIDE SEQUENCE [LARGE SCALE GENOMIC DNA]</scope>
    <source>
        <strain evidence="20">DSM 20632</strain>
    </source>
</reference>
<dbReference type="SUPFAM" id="SSF51445">
    <property type="entry name" value="(Trans)glycosidases"/>
    <property type="match status" value="1"/>
</dbReference>
<feature type="binding site" evidence="16">
    <location>
        <begin position="327"/>
        <end position="331"/>
    </location>
    <ligand>
        <name>substrate</name>
    </ligand>
</feature>